<proteinExistence type="inferred from homology"/>
<dbReference type="PANTHER" id="PTHR10584">
    <property type="entry name" value="SUGAR KINASE"/>
    <property type="match status" value="1"/>
</dbReference>
<dbReference type="GO" id="GO:0016301">
    <property type="term" value="F:kinase activity"/>
    <property type="evidence" value="ECO:0007669"/>
    <property type="project" value="UniProtKB-KW"/>
</dbReference>
<dbReference type="Pfam" id="PF00294">
    <property type="entry name" value="PfkB"/>
    <property type="match status" value="1"/>
</dbReference>
<keyword evidence="3 4" id="KW-0418">Kinase</keyword>
<dbReference type="AlphaFoldDB" id="A0A1M5U527"/>
<dbReference type="SUPFAM" id="SSF53613">
    <property type="entry name" value="Ribokinase-like"/>
    <property type="match status" value="1"/>
</dbReference>
<comment type="similarity">
    <text evidence="1 4">Belongs to the carbohydrate kinase PfkB family.</text>
</comment>
<evidence type="ECO:0000313" key="7">
    <source>
        <dbReference type="Proteomes" id="UP000242592"/>
    </source>
</evidence>
<keyword evidence="7" id="KW-1185">Reference proteome</keyword>
<dbReference type="PROSITE" id="PS00584">
    <property type="entry name" value="PFKB_KINASES_2"/>
    <property type="match status" value="1"/>
</dbReference>
<sequence>MFYNEEKQLEKFDIYCIGKTNLDIFYYVNSIKLEENHIANEFYYYVGGKATNVAINLSNLGLKVALISVIGKDIFGNKILEILKNKNITFLGKTIEEDTAITSIIVDKNGKNTMFHNLGANSKFSPDLIPDKLDFSFIQSGIDCNSIIKTIDASKNVFLELSETSQFEKLKYHLKKIKYVSLNEHEINSIFRTNNTEKNLELLSKFANNILLKVGEKGLIYLDEHGKLYTIPAKKINVKNSTGAGDATSAAFIYGILKNWHIEKVLSFCIEYSTQILRSKFST</sequence>
<dbReference type="InterPro" id="IPR002173">
    <property type="entry name" value="Carboh/pur_kinase_PfkB_CS"/>
</dbReference>
<dbReference type="PRINTS" id="PR00990">
    <property type="entry name" value="RIBOKINASE"/>
</dbReference>
<dbReference type="Proteomes" id="UP000242592">
    <property type="component" value="Unassembled WGS sequence"/>
</dbReference>
<dbReference type="PROSITE" id="PS00583">
    <property type="entry name" value="PFKB_KINASES_1"/>
    <property type="match status" value="1"/>
</dbReference>
<keyword evidence="2 4" id="KW-0808">Transferase</keyword>
<dbReference type="EMBL" id="FQXN01000008">
    <property type="protein sequence ID" value="SHH58074.1"/>
    <property type="molecule type" value="Genomic_DNA"/>
</dbReference>
<dbReference type="Gene3D" id="3.40.1190.20">
    <property type="match status" value="1"/>
</dbReference>
<dbReference type="InterPro" id="IPR002139">
    <property type="entry name" value="Ribo/fructo_kinase"/>
</dbReference>
<dbReference type="GO" id="GO:0006796">
    <property type="term" value="P:phosphate-containing compound metabolic process"/>
    <property type="evidence" value="ECO:0007669"/>
    <property type="project" value="UniProtKB-ARBA"/>
</dbReference>
<dbReference type="RefSeq" id="WP_234946858.1">
    <property type="nucleotide sequence ID" value="NZ_FQXN01000008.1"/>
</dbReference>
<evidence type="ECO:0000259" key="5">
    <source>
        <dbReference type="Pfam" id="PF00294"/>
    </source>
</evidence>
<evidence type="ECO:0000256" key="4">
    <source>
        <dbReference type="RuleBase" id="RU003704"/>
    </source>
</evidence>
<evidence type="ECO:0000256" key="2">
    <source>
        <dbReference type="ARBA" id="ARBA00022679"/>
    </source>
</evidence>
<evidence type="ECO:0000256" key="1">
    <source>
        <dbReference type="ARBA" id="ARBA00010688"/>
    </source>
</evidence>
<feature type="domain" description="Carbohydrate kinase PfkB" evidence="5">
    <location>
        <begin position="13"/>
        <end position="269"/>
    </location>
</feature>
<accession>A0A1M5U527</accession>
<dbReference type="PANTHER" id="PTHR10584:SF166">
    <property type="entry name" value="RIBOKINASE"/>
    <property type="match status" value="1"/>
</dbReference>
<evidence type="ECO:0000256" key="3">
    <source>
        <dbReference type="ARBA" id="ARBA00022777"/>
    </source>
</evidence>
<evidence type="ECO:0000313" key="6">
    <source>
        <dbReference type="EMBL" id="SHH58074.1"/>
    </source>
</evidence>
<protein>
    <submittedName>
        <fullName evidence="6">Ribokinase</fullName>
    </submittedName>
</protein>
<dbReference type="InterPro" id="IPR029056">
    <property type="entry name" value="Ribokinase-like"/>
</dbReference>
<organism evidence="6 7">
    <name type="scientific">Thermosipho atlanticus DSM 15807</name>
    <dbReference type="NCBI Taxonomy" id="1123380"/>
    <lineage>
        <taxon>Bacteria</taxon>
        <taxon>Thermotogati</taxon>
        <taxon>Thermotogota</taxon>
        <taxon>Thermotogae</taxon>
        <taxon>Thermotogales</taxon>
        <taxon>Fervidobacteriaceae</taxon>
        <taxon>Thermosipho</taxon>
    </lineage>
</organism>
<dbReference type="InterPro" id="IPR011611">
    <property type="entry name" value="PfkB_dom"/>
</dbReference>
<dbReference type="STRING" id="1123380.SAMN02745199_1625"/>
<gene>
    <name evidence="6" type="ORF">SAMN02745199_1625</name>
</gene>
<name>A0A1M5U527_9BACT</name>
<reference evidence="7" key="1">
    <citation type="submission" date="2016-11" db="EMBL/GenBank/DDBJ databases">
        <authorList>
            <person name="Varghese N."/>
            <person name="Submissions S."/>
        </authorList>
    </citation>
    <scope>NUCLEOTIDE SEQUENCE [LARGE SCALE GENOMIC DNA]</scope>
    <source>
        <strain evidence="7">DSM 15807</strain>
    </source>
</reference>